<dbReference type="CDD" id="cd05379">
    <property type="entry name" value="CAP_bacterial"/>
    <property type="match status" value="1"/>
</dbReference>
<proteinExistence type="predicted"/>
<evidence type="ECO:0000259" key="2">
    <source>
        <dbReference type="Pfam" id="PF00188"/>
    </source>
</evidence>
<dbReference type="Gene3D" id="3.40.33.10">
    <property type="entry name" value="CAP"/>
    <property type="match status" value="1"/>
</dbReference>
<accession>A0A1F5HLC3</accession>
<dbReference type="EMBL" id="MFBL01000021">
    <property type="protein sequence ID" value="OGE04938.1"/>
    <property type="molecule type" value="Genomic_DNA"/>
</dbReference>
<dbReference type="AlphaFoldDB" id="A0A1F5HLC3"/>
<feature type="transmembrane region" description="Helical" evidence="1">
    <location>
        <begin position="375"/>
        <end position="396"/>
    </location>
</feature>
<organism evidence="3 4">
    <name type="scientific">Candidatus Curtissbacteria bacterium RIFCSPHIGHO2_12_FULL_41_17</name>
    <dbReference type="NCBI Taxonomy" id="1797722"/>
    <lineage>
        <taxon>Bacteria</taxon>
        <taxon>Candidatus Curtissiibacteriota</taxon>
    </lineage>
</organism>
<keyword evidence="1" id="KW-0472">Membrane</keyword>
<dbReference type="Proteomes" id="UP000178369">
    <property type="component" value="Unassembled WGS sequence"/>
</dbReference>
<evidence type="ECO:0000313" key="4">
    <source>
        <dbReference type="Proteomes" id="UP000178369"/>
    </source>
</evidence>
<feature type="domain" description="SCP" evidence="2">
    <location>
        <begin position="79"/>
        <end position="195"/>
    </location>
</feature>
<gene>
    <name evidence="3" type="ORF">A3F45_00435</name>
</gene>
<dbReference type="InterPro" id="IPR035940">
    <property type="entry name" value="CAP_sf"/>
</dbReference>
<keyword evidence="1" id="KW-0812">Transmembrane</keyword>
<protein>
    <recommendedName>
        <fullName evidence="2">SCP domain-containing protein</fullName>
    </recommendedName>
</protein>
<feature type="transmembrane region" description="Helical" evidence="1">
    <location>
        <begin position="41"/>
        <end position="62"/>
    </location>
</feature>
<comment type="caution">
    <text evidence="3">The sequence shown here is derived from an EMBL/GenBank/DDBJ whole genome shotgun (WGS) entry which is preliminary data.</text>
</comment>
<feature type="transmembrane region" description="Helical" evidence="1">
    <location>
        <begin position="403"/>
        <end position="419"/>
    </location>
</feature>
<sequence>MVSFKRRLKKHLRVAGHHAKDHFIPHRGNNHHPHILRHRVLLGYSVILILLKVISIIGPIALPSSSLYSSAITAENIIDLTNQTRKNLNLPELKESSYLAKAAAAKAADMLKNQYFAHTSPSGTTPWVWIKQAGYRYRYGGENLAVHFEEAEDVEAGWLASASHRANIVNPNYTEIGVGVVNGIFEGVPTTFVVQMFGTPVSGGTAAVTATSGRATNRFVAAGAGTLSANAGEVASAEAVDGDKLKKVVSESVINESSLRVKAMNDAYAIRLEVKNATSVVASLGSESRELSRAGSSDIWNGGVPYDSHALGATGELLLITAANNETPPVTKPVMVIAPSAPTQRFYVFNEGTDKFTKFFGFIKVGNLDDKVRQFYVGFIVFLGAVLLLNFFVLKFRLRHPSVLKHAVAVMSLALFLIIV</sequence>
<dbReference type="InterPro" id="IPR014044">
    <property type="entry name" value="CAP_dom"/>
</dbReference>
<dbReference type="PANTHER" id="PTHR31157">
    <property type="entry name" value="SCP DOMAIN-CONTAINING PROTEIN"/>
    <property type="match status" value="1"/>
</dbReference>
<dbReference type="Pfam" id="PF00188">
    <property type="entry name" value="CAP"/>
    <property type="match status" value="1"/>
</dbReference>
<dbReference type="SUPFAM" id="SSF55797">
    <property type="entry name" value="PR-1-like"/>
    <property type="match status" value="1"/>
</dbReference>
<reference evidence="3 4" key="1">
    <citation type="journal article" date="2016" name="Nat. Commun.">
        <title>Thousands of microbial genomes shed light on interconnected biogeochemical processes in an aquifer system.</title>
        <authorList>
            <person name="Anantharaman K."/>
            <person name="Brown C.T."/>
            <person name="Hug L.A."/>
            <person name="Sharon I."/>
            <person name="Castelle C.J."/>
            <person name="Probst A.J."/>
            <person name="Thomas B.C."/>
            <person name="Singh A."/>
            <person name="Wilkins M.J."/>
            <person name="Karaoz U."/>
            <person name="Brodie E.L."/>
            <person name="Williams K.H."/>
            <person name="Hubbard S.S."/>
            <person name="Banfield J.F."/>
        </authorList>
    </citation>
    <scope>NUCLEOTIDE SEQUENCE [LARGE SCALE GENOMIC DNA]</scope>
</reference>
<keyword evidence="1" id="KW-1133">Transmembrane helix</keyword>
<name>A0A1F5HLC3_9BACT</name>
<evidence type="ECO:0000313" key="3">
    <source>
        <dbReference type="EMBL" id="OGE04938.1"/>
    </source>
</evidence>
<dbReference type="PANTHER" id="PTHR31157:SF1">
    <property type="entry name" value="SCP DOMAIN-CONTAINING PROTEIN"/>
    <property type="match status" value="1"/>
</dbReference>
<evidence type="ECO:0000256" key="1">
    <source>
        <dbReference type="SAM" id="Phobius"/>
    </source>
</evidence>